<dbReference type="Proteomes" id="UP000319257">
    <property type="component" value="Unassembled WGS sequence"/>
</dbReference>
<dbReference type="InParanoid" id="A0A507B8A9"/>
<dbReference type="EMBL" id="SKBQ01000010">
    <property type="protein sequence ID" value="TPX18562.1"/>
    <property type="molecule type" value="Genomic_DNA"/>
</dbReference>
<evidence type="ECO:0000256" key="1">
    <source>
        <dbReference type="SAM" id="MobiDB-lite"/>
    </source>
</evidence>
<dbReference type="AlphaFoldDB" id="A0A507B8A9"/>
<gene>
    <name evidence="2" type="ORF">E0L32_002419</name>
</gene>
<evidence type="ECO:0000313" key="2">
    <source>
        <dbReference type="EMBL" id="TPX18562.1"/>
    </source>
</evidence>
<sequence>MVPRFHFFIFVAVTCLILFGINRQYDLLSARITQIGQEKESTQTDTAPSQASPPKTEYIPTDSATSPYCKWVFDRYESSEYEEQWFREVPHVQSTTADGANICKAIQKHVEAAKSIIRRTITLASVDSKVKWTTLDASPGPLAPEDEYMSRMHYRRVCYDEHKQIFQPASGSGIQLIEPLFGMLRDPFDGYCGKDKLIMDNYPDEHPGQSKLHILPQGYAPFTYTTKNDDIELRKWYTHGVPPWYSSLRPVYDEQLGTAWLSPQNIHLDLGSSYFGGWTRGATAASGQWFYDKYHARGQKFDRFIAVEVEILNDTQVYEQVPEDLIGIYTLMNVGLTMGGDKLNTLNMIKRLVHPEDFLVFKLDIDSAPIEEPIVQSLLADDPENGSALIDELMFEHHVNFYPMNSPWGLSPTSKESGDLLTSYNLFRDLRKKGIRAHSWP</sequence>
<dbReference type="GeneID" id="41969866"/>
<dbReference type="RefSeq" id="XP_031000273.1">
    <property type="nucleotide sequence ID" value="XM_031136606.1"/>
</dbReference>
<protein>
    <submittedName>
        <fullName evidence="2">Uncharacterized protein</fullName>
    </submittedName>
</protein>
<comment type="caution">
    <text evidence="2">The sequence shown here is derived from an EMBL/GenBank/DDBJ whole genome shotgun (WGS) entry which is preliminary data.</text>
</comment>
<feature type="region of interest" description="Disordered" evidence="1">
    <location>
        <begin position="38"/>
        <end position="58"/>
    </location>
</feature>
<evidence type="ECO:0000313" key="3">
    <source>
        <dbReference type="Proteomes" id="UP000319257"/>
    </source>
</evidence>
<feature type="compositionally biased region" description="Polar residues" evidence="1">
    <location>
        <begin position="43"/>
        <end position="53"/>
    </location>
</feature>
<organism evidence="2 3">
    <name type="scientific">Thyridium curvatum</name>
    <dbReference type="NCBI Taxonomy" id="1093900"/>
    <lineage>
        <taxon>Eukaryota</taxon>
        <taxon>Fungi</taxon>
        <taxon>Dikarya</taxon>
        <taxon>Ascomycota</taxon>
        <taxon>Pezizomycotina</taxon>
        <taxon>Sordariomycetes</taxon>
        <taxon>Sordariomycetidae</taxon>
        <taxon>Thyridiales</taxon>
        <taxon>Thyridiaceae</taxon>
        <taxon>Thyridium</taxon>
    </lineage>
</organism>
<keyword evidence="3" id="KW-1185">Reference proteome</keyword>
<dbReference type="OrthoDB" id="9981477at2759"/>
<reference evidence="2 3" key="1">
    <citation type="submission" date="2019-06" db="EMBL/GenBank/DDBJ databases">
        <title>Draft genome sequence of the filamentous fungus Phialemoniopsis curvata isolated from diesel fuel.</title>
        <authorList>
            <person name="Varaljay V.A."/>
            <person name="Lyon W.J."/>
            <person name="Crouch A.L."/>
            <person name="Drake C.E."/>
            <person name="Hollomon J.M."/>
            <person name="Nadeau L.J."/>
            <person name="Nunn H.S."/>
            <person name="Stevenson B.S."/>
            <person name="Bojanowski C.L."/>
            <person name="Crookes-Goodson W.J."/>
        </authorList>
    </citation>
    <scope>NUCLEOTIDE SEQUENCE [LARGE SCALE GENOMIC DNA]</scope>
    <source>
        <strain evidence="2 3">D216</strain>
    </source>
</reference>
<proteinExistence type="predicted"/>
<name>A0A507B8A9_9PEZI</name>
<accession>A0A507B8A9</accession>